<name>A0A328PAH8_9GAMM</name>
<dbReference type="InterPro" id="IPR010679">
    <property type="entry name" value="DUF1254"/>
</dbReference>
<dbReference type="RefSeq" id="WP_111982857.1">
    <property type="nucleotide sequence ID" value="NZ_NFZS01000001.1"/>
</dbReference>
<reference evidence="4 5" key="1">
    <citation type="journal article" date="2018" name="Genet. Mol. Biol.">
        <title>The genome sequence of Dyella jiangningensis FCAV SCS01 from a lignocellulose-decomposing microbial consortium metagenome reveals potential for biotechnological applications.</title>
        <authorList>
            <person name="Desiderato J.G."/>
            <person name="Alvarenga D.O."/>
            <person name="Constancio M.T.L."/>
            <person name="Alves L.M.C."/>
            <person name="Varani A.M."/>
        </authorList>
    </citation>
    <scope>NUCLEOTIDE SEQUENCE [LARGE SCALE GENOMIC DNA]</scope>
    <source>
        <strain evidence="4 5">FCAV SCS01</strain>
    </source>
</reference>
<protein>
    <recommendedName>
        <fullName evidence="6">DUF1254 domain-containing protein</fullName>
    </recommendedName>
</protein>
<evidence type="ECO:0008006" key="6">
    <source>
        <dbReference type="Google" id="ProtNLM"/>
    </source>
</evidence>
<gene>
    <name evidence="4" type="ORF">CA260_10500</name>
</gene>
<accession>A0A328PAH8</accession>
<dbReference type="PANTHER" id="PTHR36509">
    <property type="entry name" value="BLL3101 PROTEIN"/>
    <property type="match status" value="1"/>
</dbReference>
<dbReference type="InterPro" id="IPR010621">
    <property type="entry name" value="DUF1214"/>
</dbReference>
<sequence length="492" mass="54441">MDTPKSNHLPHHISLTIALLCASAGIAHAQPADQPAITPTAAALAPPADILMTKEYVATVGRMAYLWGWPIINERHRRAAFNKAPESGLLGGVLPVAPENNITMLTDYIAADEHFVTCPNQDVTYGFGFGDLSKDAVVVQVPDFGDRFWVYALYDARSDSFGQLGKQYGTKPGMYLIVGPDWRGKVPAGIAGVIHSPTNTIGMAPRILMDDTAEDRKAIQTVLRQIMIYPLSKYSGKPQTKEWSKVPHFPAPEGQGSGETQWVNPETFFDELPVALDETPPLPGEEALYAQFRAVLRAAAKDPAIRDQLKHTAIDAEKNLIGPLFEFRNYGVAIGNGWTTAPNGARFGYDYLTRAAVSKSNMYVNRPEETRYFYLDLDSKGERLNGSHAYTVTFKSPPPVNGFWSLTMYNEHHLFEPNTMGRYSLGTKNKNLKKNPDGSLTIYVQHDSPGADKESNWLPSPKGDFSLYTRTYWPKPEINEGKWAPPPAVRAN</sequence>
<dbReference type="Gene3D" id="2.60.120.600">
    <property type="entry name" value="Domain of unknown function DUF1214, C-terminal domain"/>
    <property type="match status" value="1"/>
</dbReference>
<dbReference type="Proteomes" id="UP000248926">
    <property type="component" value="Unassembled WGS sequence"/>
</dbReference>
<dbReference type="PANTHER" id="PTHR36509:SF2">
    <property type="entry name" value="BLL3101 PROTEIN"/>
    <property type="match status" value="1"/>
</dbReference>
<dbReference type="SUPFAM" id="SSF160935">
    <property type="entry name" value="VPA0735-like"/>
    <property type="match status" value="1"/>
</dbReference>
<feature type="domain" description="DUF1214" evidence="2">
    <location>
        <begin position="370"/>
        <end position="475"/>
    </location>
</feature>
<evidence type="ECO:0000313" key="5">
    <source>
        <dbReference type="Proteomes" id="UP000248926"/>
    </source>
</evidence>
<feature type="signal peptide" evidence="1">
    <location>
        <begin position="1"/>
        <end position="29"/>
    </location>
</feature>
<evidence type="ECO:0000259" key="3">
    <source>
        <dbReference type="Pfam" id="PF06863"/>
    </source>
</evidence>
<dbReference type="Pfam" id="PF06863">
    <property type="entry name" value="DUF1254"/>
    <property type="match status" value="1"/>
</dbReference>
<dbReference type="OrthoDB" id="9777345at2"/>
<comment type="caution">
    <text evidence="4">The sequence shown here is derived from an EMBL/GenBank/DDBJ whole genome shotgun (WGS) entry which is preliminary data.</text>
</comment>
<keyword evidence="5" id="KW-1185">Reference proteome</keyword>
<dbReference type="Gene3D" id="2.60.40.1610">
    <property type="entry name" value="Domain of unknown function DUF1254"/>
    <property type="match status" value="1"/>
</dbReference>
<dbReference type="AlphaFoldDB" id="A0A328PAH8"/>
<dbReference type="Pfam" id="PF06742">
    <property type="entry name" value="DUF1214"/>
    <property type="match status" value="1"/>
</dbReference>
<proteinExistence type="predicted"/>
<dbReference type="EMBL" id="NFZS01000001">
    <property type="protein sequence ID" value="RAO78223.1"/>
    <property type="molecule type" value="Genomic_DNA"/>
</dbReference>
<feature type="chain" id="PRO_5016242759" description="DUF1254 domain-containing protein" evidence="1">
    <location>
        <begin position="30"/>
        <end position="492"/>
    </location>
</feature>
<feature type="domain" description="DUF1254" evidence="3">
    <location>
        <begin position="100"/>
        <end position="230"/>
    </location>
</feature>
<keyword evidence="1" id="KW-0732">Signal</keyword>
<dbReference type="InterPro" id="IPR037049">
    <property type="entry name" value="DUF1214_C_sf"/>
</dbReference>
<evidence type="ECO:0000256" key="1">
    <source>
        <dbReference type="SAM" id="SignalP"/>
    </source>
</evidence>
<evidence type="ECO:0000313" key="4">
    <source>
        <dbReference type="EMBL" id="RAO78223.1"/>
    </source>
</evidence>
<organism evidence="4 5">
    <name type="scientific">Dyella jiangningensis</name>
    <dbReference type="NCBI Taxonomy" id="1379159"/>
    <lineage>
        <taxon>Bacteria</taxon>
        <taxon>Pseudomonadati</taxon>
        <taxon>Pseudomonadota</taxon>
        <taxon>Gammaproteobacteria</taxon>
        <taxon>Lysobacterales</taxon>
        <taxon>Rhodanobacteraceae</taxon>
        <taxon>Dyella</taxon>
    </lineage>
</organism>
<dbReference type="InterPro" id="IPR037050">
    <property type="entry name" value="DUF1254_sf"/>
</dbReference>
<evidence type="ECO:0000259" key="2">
    <source>
        <dbReference type="Pfam" id="PF06742"/>
    </source>
</evidence>